<dbReference type="GO" id="GO:0005634">
    <property type="term" value="C:nucleus"/>
    <property type="evidence" value="ECO:0007669"/>
    <property type="project" value="TreeGrafter"/>
</dbReference>
<dbReference type="GO" id="GO:0017116">
    <property type="term" value="F:single-stranded DNA helicase activity"/>
    <property type="evidence" value="ECO:0007669"/>
    <property type="project" value="TreeGrafter"/>
</dbReference>
<dbReference type="GO" id="GO:0043138">
    <property type="term" value="F:3'-5' DNA helicase activity"/>
    <property type="evidence" value="ECO:0007669"/>
    <property type="project" value="TreeGrafter"/>
</dbReference>
<comment type="caution">
    <text evidence="4">The sequence shown here is derived from an EMBL/GenBank/DDBJ whole genome shotgun (WGS) entry which is preliminary data.</text>
</comment>
<dbReference type="GO" id="GO:0005524">
    <property type="term" value="F:ATP binding"/>
    <property type="evidence" value="ECO:0007669"/>
    <property type="project" value="InterPro"/>
</dbReference>
<dbReference type="InterPro" id="IPR027417">
    <property type="entry name" value="P-loop_NTPase"/>
</dbReference>
<accession>A0A9D3V3D1</accession>
<dbReference type="EC" id="3.6.4.12" evidence="1"/>
<evidence type="ECO:0000313" key="5">
    <source>
        <dbReference type="Proteomes" id="UP000828251"/>
    </source>
</evidence>
<dbReference type="InterPro" id="IPR054125">
    <property type="entry name" value="MCM5_C"/>
</dbReference>
<feature type="domain" description="MCM5 C-terminal" evidence="3">
    <location>
        <begin position="81"/>
        <end position="114"/>
    </location>
</feature>
<dbReference type="GO" id="GO:0000727">
    <property type="term" value="P:double-strand break repair via break-induced replication"/>
    <property type="evidence" value="ECO:0007669"/>
    <property type="project" value="TreeGrafter"/>
</dbReference>
<dbReference type="Pfam" id="PF21933">
    <property type="entry name" value="MCM5_C"/>
    <property type="match status" value="1"/>
</dbReference>
<name>A0A9D3V3D1_9ROSI</name>
<proteinExistence type="predicted"/>
<protein>
    <recommendedName>
        <fullName evidence="1">DNA helicase</fullName>
        <ecNumber evidence="1">3.6.4.12</ecNumber>
    </recommendedName>
</protein>
<dbReference type="GO" id="GO:0006270">
    <property type="term" value="P:DNA replication initiation"/>
    <property type="evidence" value="ECO:0007669"/>
    <property type="project" value="TreeGrafter"/>
</dbReference>
<dbReference type="Proteomes" id="UP000828251">
    <property type="component" value="Unassembled WGS sequence"/>
</dbReference>
<dbReference type="EMBL" id="JAIQCV010000009">
    <property type="protein sequence ID" value="KAH1067365.1"/>
    <property type="molecule type" value="Genomic_DNA"/>
</dbReference>
<keyword evidence="5" id="KW-1185">Reference proteome</keyword>
<dbReference type="InterPro" id="IPR031327">
    <property type="entry name" value="MCM"/>
</dbReference>
<dbReference type="OrthoDB" id="1734464at2759"/>
<dbReference type="GO" id="GO:0042555">
    <property type="term" value="C:MCM complex"/>
    <property type="evidence" value="ECO:0007669"/>
    <property type="project" value="TreeGrafter"/>
</dbReference>
<evidence type="ECO:0000256" key="1">
    <source>
        <dbReference type="ARBA" id="ARBA00012551"/>
    </source>
</evidence>
<dbReference type="AlphaFoldDB" id="A0A9D3V3D1"/>
<evidence type="ECO:0000259" key="3">
    <source>
        <dbReference type="Pfam" id="PF21933"/>
    </source>
</evidence>
<organism evidence="4 5">
    <name type="scientific">Gossypium stocksii</name>
    <dbReference type="NCBI Taxonomy" id="47602"/>
    <lineage>
        <taxon>Eukaryota</taxon>
        <taxon>Viridiplantae</taxon>
        <taxon>Streptophyta</taxon>
        <taxon>Embryophyta</taxon>
        <taxon>Tracheophyta</taxon>
        <taxon>Spermatophyta</taxon>
        <taxon>Magnoliopsida</taxon>
        <taxon>eudicotyledons</taxon>
        <taxon>Gunneridae</taxon>
        <taxon>Pentapetalae</taxon>
        <taxon>rosids</taxon>
        <taxon>malvids</taxon>
        <taxon>Malvales</taxon>
        <taxon>Malvaceae</taxon>
        <taxon>Malvoideae</taxon>
        <taxon>Gossypium</taxon>
    </lineage>
</organism>
<evidence type="ECO:0000259" key="2">
    <source>
        <dbReference type="Pfam" id="PF17855"/>
    </source>
</evidence>
<sequence>MRQQANETGEAAAIPITVMQLEAIIRLNESLAKMKLSHVATESDITEALRLFKVSTMDAARSGINQHIHITPDMANDIKQADNQIKRRLGIGNHISERRLIDDLTRMGMNESMLAGKKSHFNYESER</sequence>
<dbReference type="PANTHER" id="PTHR11630">
    <property type="entry name" value="DNA REPLICATION LICENSING FACTOR MCM FAMILY MEMBER"/>
    <property type="match status" value="1"/>
</dbReference>
<dbReference type="Pfam" id="PF17855">
    <property type="entry name" value="MCM_lid"/>
    <property type="match status" value="1"/>
</dbReference>
<dbReference type="InterPro" id="IPR041562">
    <property type="entry name" value="MCM_lid"/>
</dbReference>
<gene>
    <name evidence="4" type="ORF">J1N35_032352</name>
</gene>
<dbReference type="GO" id="GO:0003697">
    <property type="term" value="F:single-stranded DNA binding"/>
    <property type="evidence" value="ECO:0007669"/>
    <property type="project" value="TreeGrafter"/>
</dbReference>
<evidence type="ECO:0000313" key="4">
    <source>
        <dbReference type="EMBL" id="KAH1067365.1"/>
    </source>
</evidence>
<dbReference type="PANTHER" id="PTHR11630:SF42">
    <property type="entry name" value="DNA REPLICATION LICENSING FACTOR MCM5"/>
    <property type="match status" value="1"/>
</dbReference>
<feature type="domain" description="MCM AAA-lid" evidence="2">
    <location>
        <begin position="1"/>
        <end position="55"/>
    </location>
</feature>
<reference evidence="4 5" key="1">
    <citation type="journal article" date="2021" name="Plant Biotechnol. J.">
        <title>Multi-omics assisted identification of the key and species-specific regulatory components of drought-tolerant mechanisms in Gossypium stocksii.</title>
        <authorList>
            <person name="Yu D."/>
            <person name="Ke L."/>
            <person name="Zhang D."/>
            <person name="Wu Y."/>
            <person name="Sun Y."/>
            <person name="Mei J."/>
            <person name="Sun J."/>
            <person name="Sun Y."/>
        </authorList>
    </citation>
    <scope>NUCLEOTIDE SEQUENCE [LARGE SCALE GENOMIC DNA]</scope>
    <source>
        <strain evidence="5">cv. E1</strain>
        <tissue evidence="4">Leaf</tissue>
    </source>
</reference>
<dbReference type="Gene3D" id="3.40.50.300">
    <property type="entry name" value="P-loop containing nucleotide triphosphate hydrolases"/>
    <property type="match status" value="1"/>
</dbReference>